<dbReference type="OrthoDB" id="502624at2"/>
<evidence type="ECO:0000259" key="1">
    <source>
        <dbReference type="Pfam" id="PF00111"/>
    </source>
</evidence>
<dbReference type="Proteomes" id="UP000331127">
    <property type="component" value="Unassembled WGS sequence"/>
</dbReference>
<dbReference type="EMBL" id="BLAE01000010">
    <property type="protein sequence ID" value="GES08446.1"/>
    <property type="molecule type" value="Genomic_DNA"/>
</dbReference>
<gene>
    <name evidence="2" type="ORF">Amac_020420</name>
</gene>
<dbReference type="GO" id="GO:0051536">
    <property type="term" value="F:iron-sulfur cluster binding"/>
    <property type="evidence" value="ECO:0007669"/>
    <property type="project" value="InterPro"/>
</dbReference>
<sequence>MMPWVTVEPSGVRFEVREGESVAEAAWRQGYVWPTKCWGQADCMSCFTKIVDGELSAVPAGTEELDAMRLKMVARVRGPMVRLACRLTVKKDGLVLHKQGVRVPEDVPNSNQAITG</sequence>
<dbReference type="InterPro" id="IPR001041">
    <property type="entry name" value="2Fe-2S_ferredoxin-type"/>
</dbReference>
<reference evidence="2 3" key="1">
    <citation type="submission" date="2019-10" db="EMBL/GenBank/DDBJ databases">
        <title>Whole genome shotgun sequence of Acrocarpospora macrocephala NBRC 16266.</title>
        <authorList>
            <person name="Ichikawa N."/>
            <person name="Kimura A."/>
            <person name="Kitahashi Y."/>
            <person name="Komaki H."/>
            <person name="Oguchi A."/>
        </authorList>
    </citation>
    <scope>NUCLEOTIDE SEQUENCE [LARGE SCALE GENOMIC DNA]</scope>
    <source>
        <strain evidence="2 3">NBRC 16266</strain>
    </source>
</reference>
<keyword evidence="3" id="KW-1185">Reference proteome</keyword>
<dbReference type="Gene3D" id="3.10.20.30">
    <property type="match status" value="1"/>
</dbReference>
<dbReference type="InterPro" id="IPR036010">
    <property type="entry name" value="2Fe-2S_ferredoxin-like_sf"/>
</dbReference>
<feature type="domain" description="2Fe-2S ferredoxin-type" evidence="1">
    <location>
        <begin position="5"/>
        <end position="89"/>
    </location>
</feature>
<evidence type="ECO:0000313" key="2">
    <source>
        <dbReference type="EMBL" id="GES08446.1"/>
    </source>
</evidence>
<name>A0A5M3WIB6_9ACTN</name>
<proteinExistence type="predicted"/>
<comment type="caution">
    <text evidence="2">The sequence shown here is derived from an EMBL/GenBank/DDBJ whole genome shotgun (WGS) entry which is preliminary data.</text>
</comment>
<dbReference type="AlphaFoldDB" id="A0A5M3WIB6"/>
<dbReference type="RefSeq" id="WP_155354046.1">
    <property type="nucleotide sequence ID" value="NZ_BAAAHL010000038.1"/>
</dbReference>
<accession>A0A5M3WIB6</accession>
<evidence type="ECO:0000313" key="3">
    <source>
        <dbReference type="Proteomes" id="UP000331127"/>
    </source>
</evidence>
<organism evidence="2 3">
    <name type="scientific">Acrocarpospora macrocephala</name>
    <dbReference type="NCBI Taxonomy" id="150177"/>
    <lineage>
        <taxon>Bacteria</taxon>
        <taxon>Bacillati</taxon>
        <taxon>Actinomycetota</taxon>
        <taxon>Actinomycetes</taxon>
        <taxon>Streptosporangiales</taxon>
        <taxon>Streptosporangiaceae</taxon>
        <taxon>Acrocarpospora</taxon>
    </lineage>
</organism>
<dbReference type="InterPro" id="IPR012675">
    <property type="entry name" value="Beta-grasp_dom_sf"/>
</dbReference>
<dbReference type="SUPFAM" id="SSF54292">
    <property type="entry name" value="2Fe-2S ferredoxin-like"/>
    <property type="match status" value="1"/>
</dbReference>
<protein>
    <recommendedName>
        <fullName evidence="1">2Fe-2S ferredoxin-type domain-containing protein</fullName>
    </recommendedName>
</protein>
<dbReference type="Pfam" id="PF00111">
    <property type="entry name" value="Fer2"/>
    <property type="match status" value="1"/>
</dbReference>